<evidence type="ECO:0000313" key="11">
    <source>
        <dbReference type="Proteomes" id="UP001194696"/>
    </source>
</evidence>
<evidence type="ECO:0000256" key="1">
    <source>
        <dbReference type="ARBA" id="ARBA00001974"/>
    </source>
</evidence>
<dbReference type="Gene3D" id="3.40.30.20">
    <property type="match status" value="1"/>
</dbReference>
<protein>
    <recommendedName>
        <fullName evidence="12">FAD-binding domain-containing protein</fullName>
    </recommendedName>
</protein>
<feature type="region of interest" description="Disordered" evidence="6">
    <location>
        <begin position="1"/>
        <end position="29"/>
    </location>
</feature>
<comment type="caution">
    <text evidence="10">The sequence shown here is derived from an EMBL/GenBank/DDBJ whole genome shotgun (WGS) entry which is preliminary data.</text>
</comment>
<evidence type="ECO:0000256" key="7">
    <source>
        <dbReference type="SAM" id="Phobius"/>
    </source>
</evidence>
<evidence type="ECO:0000259" key="8">
    <source>
        <dbReference type="Pfam" id="PF01494"/>
    </source>
</evidence>
<evidence type="ECO:0000313" key="10">
    <source>
        <dbReference type="EMBL" id="KAG0294504.1"/>
    </source>
</evidence>
<feature type="domain" description="FAD-binding" evidence="8">
    <location>
        <begin position="197"/>
        <end position="419"/>
    </location>
</feature>
<reference evidence="10 11" key="1">
    <citation type="journal article" date="2020" name="Fungal Divers.">
        <title>Resolving the Mortierellaceae phylogeny through synthesis of multi-gene phylogenetics and phylogenomics.</title>
        <authorList>
            <person name="Vandepol N."/>
            <person name="Liber J."/>
            <person name="Desiro A."/>
            <person name="Na H."/>
            <person name="Kennedy M."/>
            <person name="Barry K."/>
            <person name="Grigoriev I.V."/>
            <person name="Miller A.N."/>
            <person name="O'Donnell K."/>
            <person name="Stajich J.E."/>
            <person name="Bonito G."/>
        </authorList>
    </citation>
    <scope>NUCLEOTIDE SEQUENCE [LARGE SCALE GENOMIC DNA]</scope>
    <source>
        <strain evidence="10 11">AD045</strain>
    </source>
</reference>
<feature type="compositionally biased region" description="Low complexity" evidence="6">
    <location>
        <begin position="12"/>
        <end position="24"/>
    </location>
</feature>
<dbReference type="Pfam" id="PF07976">
    <property type="entry name" value="Phe_hydrox_dim"/>
    <property type="match status" value="1"/>
</dbReference>
<name>A0ABQ7K9H1_9FUNG</name>
<dbReference type="PANTHER" id="PTHR43004:SF19">
    <property type="entry name" value="BINDING MONOOXYGENASE, PUTATIVE (JCVI)-RELATED"/>
    <property type="match status" value="1"/>
</dbReference>
<organism evidence="10 11">
    <name type="scientific">Linnemannia gamsii</name>
    <dbReference type="NCBI Taxonomy" id="64522"/>
    <lineage>
        <taxon>Eukaryota</taxon>
        <taxon>Fungi</taxon>
        <taxon>Fungi incertae sedis</taxon>
        <taxon>Mucoromycota</taxon>
        <taxon>Mortierellomycotina</taxon>
        <taxon>Mortierellomycetes</taxon>
        <taxon>Mortierellales</taxon>
        <taxon>Mortierellaceae</taxon>
        <taxon>Linnemannia</taxon>
    </lineage>
</organism>
<dbReference type="PANTHER" id="PTHR43004">
    <property type="entry name" value="TRK SYSTEM POTASSIUM UPTAKE PROTEIN"/>
    <property type="match status" value="1"/>
</dbReference>
<dbReference type="InterPro" id="IPR050641">
    <property type="entry name" value="RIFMO-like"/>
</dbReference>
<dbReference type="InterPro" id="IPR038220">
    <property type="entry name" value="PHOX_C_sf"/>
</dbReference>
<dbReference type="SUPFAM" id="SSF52833">
    <property type="entry name" value="Thioredoxin-like"/>
    <property type="match status" value="1"/>
</dbReference>
<comment type="similarity">
    <text evidence="2">Belongs to the PheA/TfdB FAD monooxygenase family.</text>
</comment>
<keyword evidence="7" id="KW-0812">Transmembrane</keyword>
<dbReference type="Gene3D" id="3.50.50.60">
    <property type="entry name" value="FAD/NAD(P)-binding domain"/>
    <property type="match status" value="1"/>
</dbReference>
<dbReference type="Pfam" id="PF01494">
    <property type="entry name" value="FAD_binding_3"/>
    <property type="match status" value="2"/>
</dbReference>
<evidence type="ECO:0000256" key="3">
    <source>
        <dbReference type="ARBA" id="ARBA00022630"/>
    </source>
</evidence>
<dbReference type="Gene3D" id="3.30.70.2450">
    <property type="match status" value="1"/>
</dbReference>
<dbReference type="Proteomes" id="UP001194696">
    <property type="component" value="Unassembled WGS sequence"/>
</dbReference>
<dbReference type="InterPro" id="IPR036249">
    <property type="entry name" value="Thioredoxin-like_sf"/>
</dbReference>
<dbReference type="SUPFAM" id="SSF51905">
    <property type="entry name" value="FAD/NAD(P)-binding domain"/>
    <property type="match status" value="1"/>
</dbReference>
<evidence type="ECO:0000256" key="2">
    <source>
        <dbReference type="ARBA" id="ARBA00007801"/>
    </source>
</evidence>
<feature type="domain" description="Phenol hydroxylase-like C-terminal dimerisation" evidence="9">
    <location>
        <begin position="467"/>
        <end position="657"/>
    </location>
</feature>
<dbReference type="InterPro" id="IPR012941">
    <property type="entry name" value="Phe_hydrox_C_dim_dom"/>
</dbReference>
<evidence type="ECO:0008006" key="12">
    <source>
        <dbReference type="Google" id="ProtNLM"/>
    </source>
</evidence>
<feature type="domain" description="FAD-binding" evidence="8">
    <location>
        <begin position="33"/>
        <end position="161"/>
    </location>
</feature>
<keyword evidence="5" id="KW-0560">Oxidoreductase</keyword>
<keyword evidence="7" id="KW-0472">Membrane</keyword>
<keyword evidence="7" id="KW-1133">Transmembrane helix</keyword>
<dbReference type="InterPro" id="IPR036188">
    <property type="entry name" value="FAD/NAD-bd_sf"/>
</dbReference>
<keyword evidence="11" id="KW-1185">Reference proteome</keyword>
<proteinExistence type="inferred from homology"/>
<dbReference type="InterPro" id="IPR002938">
    <property type="entry name" value="FAD-bd"/>
</dbReference>
<feature type="transmembrane region" description="Helical" evidence="7">
    <location>
        <begin position="442"/>
        <end position="468"/>
    </location>
</feature>
<sequence>MTSSLSIPTEGASASVPTTTSTAPASPPTNTYVPVLISGAGPTGLLAGVLLAKMGIRTTIIERDMAVSPLSKAFSLHPRSLEILRHTGEDLSSRFKNESWVSHMGRMYFGGKLTAEIPWTPATDSQFHHTWGLPQTSTVRLLTEEYDRTGMGSIDRGWELVDTKVIEQIDGSNGTKPTSWVETTIRRAVKGTNARMGESAVLGTVDQAEEDEGKLYETKVVKSDFLIGADGGRSTVRHVLNIPFPGRVRDANIILFDGHIDTDLPLDEMASINGSNLHAVGMFPLYGNRVRFLLSDGTLTEEEFAARKVKTPTKEYFEKLLEETVTPHKVKILSYNWLTYYRANERRATEFVHKQRIFLAGDAAHCHSPMGGQGLNTGLQDSYNLAWKIAIVLKGIAPLSLVGSYGTERIPIADEIIQLSAKNLVLFVSESYLFFQVRKYGLILLSYILPYLTGIGGPTFAMLGLRYYGNSVNKEHVSQRYESTAPASIGKRAPDDFVFPLTTDSTPVRLYNLMDSTGAFHILVFAADHLVQDKSLKKTLLADVEHYQGSWLARWPGTRAGTAGNVKEMKETPQFMVHVISQHGLDASTVGDSSLKKESGYGKIYLDSEGRDLHRRYGITAKGGIVVVRPDTHISYRVETFSNTAWEDVDGYFKSILCIS</sequence>
<dbReference type="PRINTS" id="PR00420">
    <property type="entry name" value="RNGMNOXGNASE"/>
</dbReference>
<keyword evidence="4" id="KW-0274">FAD</keyword>
<evidence type="ECO:0000256" key="5">
    <source>
        <dbReference type="ARBA" id="ARBA00023002"/>
    </source>
</evidence>
<evidence type="ECO:0000256" key="6">
    <source>
        <dbReference type="SAM" id="MobiDB-lite"/>
    </source>
</evidence>
<evidence type="ECO:0000259" key="9">
    <source>
        <dbReference type="Pfam" id="PF07976"/>
    </source>
</evidence>
<dbReference type="EMBL" id="JAAAIM010000116">
    <property type="protein sequence ID" value="KAG0294504.1"/>
    <property type="molecule type" value="Genomic_DNA"/>
</dbReference>
<keyword evidence="3" id="KW-0285">Flavoprotein</keyword>
<gene>
    <name evidence="10" type="ORF">BGZ96_001035</name>
</gene>
<evidence type="ECO:0000256" key="4">
    <source>
        <dbReference type="ARBA" id="ARBA00022827"/>
    </source>
</evidence>
<comment type="cofactor">
    <cofactor evidence="1">
        <name>FAD</name>
        <dbReference type="ChEBI" id="CHEBI:57692"/>
    </cofactor>
</comment>
<accession>A0ABQ7K9H1</accession>